<evidence type="ECO:0000313" key="4">
    <source>
        <dbReference type="Proteomes" id="UP000004994"/>
    </source>
</evidence>
<organism evidence="3">
    <name type="scientific">Solanum lycopersicum</name>
    <name type="common">Tomato</name>
    <name type="synonym">Lycopersicon esculentum</name>
    <dbReference type="NCBI Taxonomy" id="4081"/>
    <lineage>
        <taxon>Eukaryota</taxon>
        <taxon>Viridiplantae</taxon>
        <taxon>Streptophyta</taxon>
        <taxon>Embryophyta</taxon>
        <taxon>Tracheophyta</taxon>
        <taxon>Spermatophyta</taxon>
        <taxon>Magnoliopsida</taxon>
        <taxon>eudicotyledons</taxon>
        <taxon>Gunneridae</taxon>
        <taxon>Pentapetalae</taxon>
        <taxon>asterids</taxon>
        <taxon>lamiids</taxon>
        <taxon>Solanales</taxon>
        <taxon>Solanaceae</taxon>
        <taxon>Solanoideae</taxon>
        <taxon>Solaneae</taxon>
        <taxon>Solanum</taxon>
        <taxon>Solanum subgen. Lycopersicon</taxon>
    </lineage>
</organism>
<evidence type="ECO:0000313" key="3">
    <source>
        <dbReference type="EnsemblPlants" id="Solyc12g035193.1.1"/>
    </source>
</evidence>
<name>A0A3Q7JUP5_SOLLC</name>
<dbReference type="Pfam" id="PF07727">
    <property type="entry name" value="RVT_2"/>
    <property type="match status" value="1"/>
</dbReference>
<proteinExistence type="predicted"/>
<feature type="region of interest" description="Disordered" evidence="1">
    <location>
        <begin position="1"/>
        <end position="20"/>
    </location>
</feature>
<feature type="domain" description="Reverse transcriptase Ty1/copia-type" evidence="2">
    <location>
        <begin position="226"/>
        <end position="293"/>
    </location>
</feature>
<dbReference type="CDD" id="cd09272">
    <property type="entry name" value="RNase_HI_RT_Ty1"/>
    <property type="match status" value="1"/>
</dbReference>
<dbReference type="SUPFAM" id="SSF56672">
    <property type="entry name" value="DNA/RNA polymerases"/>
    <property type="match status" value="1"/>
</dbReference>
<keyword evidence="4" id="KW-1185">Reference proteome</keyword>
<evidence type="ECO:0000256" key="1">
    <source>
        <dbReference type="SAM" id="MobiDB-lite"/>
    </source>
</evidence>
<reference evidence="3" key="1">
    <citation type="journal article" date="2012" name="Nature">
        <title>The tomato genome sequence provides insights into fleshy fruit evolution.</title>
        <authorList>
            <consortium name="Tomato Genome Consortium"/>
        </authorList>
    </citation>
    <scope>NUCLEOTIDE SEQUENCE [LARGE SCALE GENOMIC DNA]</scope>
    <source>
        <strain evidence="3">cv. Heinz 1706</strain>
    </source>
</reference>
<dbReference type="PANTHER" id="PTHR11439:SF478">
    <property type="entry name" value="REVERSE TRANSCRIPTASE TY1_COPIA-TYPE DOMAIN-CONTAINING PROTEIN"/>
    <property type="match status" value="1"/>
</dbReference>
<dbReference type="AlphaFoldDB" id="A0A3Q7JUP5"/>
<dbReference type="EnsemblPlants" id="Solyc12g035193.1.1">
    <property type="protein sequence ID" value="Solyc12g035193.1.1"/>
    <property type="gene ID" value="Solyc12g035193.1"/>
</dbReference>
<dbReference type="InterPro" id="IPR013103">
    <property type="entry name" value="RVT_2"/>
</dbReference>
<protein>
    <recommendedName>
        <fullName evidence="2">Reverse transcriptase Ty1/copia-type domain-containing protein</fullName>
    </recommendedName>
</protein>
<evidence type="ECO:0000259" key="2">
    <source>
        <dbReference type="Pfam" id="PF07727"/>
    </source>
</evidence>
<reference evidence="3" key="2">
    <citation type="submission" date="2019-01" db="UniProtKB">
        <authorList>
            <consortium name="EnsemblPlants"/>
        </authorList>
    </citation>
    <scope>IDENTIFICATION</scope>
    <source>
        <strain evidence="3">cv. Heinz 1706</strain>
    </source>
</reference>
<accession>A0A3Q7JUP5</accession>
<dbReference type="InterPro" id="IPR043502">
    <property type="entry name" value="DNA/RNA_pol_sf"/>
</dbReference>
<dbReference type="STRING" id="4081.A0A3Q7JUP5"/>
<sequence>MAIEDGSTDETHGRTGGVVSRGGHVKSNCYQLIGYPADFKAKKKVNAAIGEKVCDDQIVTQDQLMQLMKMTQMLNVLNMIITNQPHRSAHMAGNPTKLMNWVVDSGCTDHMIRSRQHLHDEIIMRNAGKVHLPTGESASISHIGSVHLNEGTEMNGECETPTTAIIEHSNDEPSHSEVVLRKSHRTVRPPIWQADYVLPGKAARNCLYSIGDVVDYNSISVPYKRNDHQLILETKTMLKDTFKIKDLGDLRYFLGIEFARNKDGIIMHQRKYCLELISDMGLSGSKPIRAPIELNQKLTSAEFDLYFPQESKTDKLLKDPSIYQKLVGRLFYLTITRPDIAFTVQNLSQYMHEPNISHMEAAIRVIKYVKQSQGLGILMSSSSTNQMTAYCDADWASCANTRKSITGYLVTYGNSLISWKSKKQNTISRSSAEAEYRSLASTVAKIVWLVGLYKELGINLELPACFANNIRAIVSSSFPRYQLEYFLIKFVYHFILWSEYVYLSSRMGCYSSVGGTDIPPLQWILFDWSMLECIHLREPECDPSYYLHKWDDCKCHLSKVAIFRASEPLTFLR</sequence>
<dbReference type="PANTHER" id="PTHR11439">
    <property type="entry name" value="GAG-POL-RELATED RETROTRANSPOSON"/>
    <property type="match status" value="1"/>
</dbReference>
<dbReference type="InParanoid" id="A0A3Q7JUP5"/>
<dbReference type="Gramene" id="Solyc12g035193.1.1">
    <property type="protein sequence ID" value="Solyc12g035193.1.1"/>
    <property type="gene ID" value="Solyc12g035193.1"/>
</dbReference>
<dbReference type="Proteomes" id="UP000004994">
    <property type="component" value="Chromosome 12"/>
</dbReference>